<feature type="region of interest" description="Disordered" evidence="1">
    <location>
        <begin position="1520"/>
        <end position="1571"/>
    </location>
</feature>
<reference evidence="2 3" key="1">
    <citation type="submission" date="2019-12" db="EMBL/GenBank/DDBJ databases">
        <title>Whole genome sequencing of endophytic Actinobacterium Micromonospora sp. MPMI6T.</title>
        <authorList>
            <person name="Evv R."/>
            <person name="Podile A.R."/>
        </authorList>
    </citation>
    <scope>NUCLEOTIDE SEQUENCE [LARGE SCALE GENOMIC DNA]</scope>
    <source>
        <strain evidence="2 3">MPMI6</strain>
    </source>
</reference>
<evidence type="ECO:0000256" key="1">
    <source>
        <dbReference type="SAM" id="MobiDB-lite"/>
    </source>
</evidence>
<organism evidence="2 3">
    <name type="scientific">Micromonospora echinofusca</name>
    <dbReference type="NCBI Taxonomy" id="47858"/>
    <lineage>
        <taxon>Bacteria</taxon>
        <taxon>Bacillati</taxon>
        <taxon>Actinomycetota</taxon>
        <taxon>Actinomycetes</taxon>
        <taxon>Micromonosporales</taxon>
        <taxon>Micromonosporaceae</taxon>
        <taxon>Micromonospora</taxon>
    </lineage>
</organism>
<keyword evidence="3" id="KW-1185">Reference proteome</keyword>
<name>A0ABS3VX94_MICEH</name>
<dbReference type="EMBL" id="WVUH01000249">
    <property type="protein sequence ID" value="MBO4208983.1"/>
    <property type="molecule type" value="Genomic_DNA"/>
</dbReference>
<feature type="compositionally biased region" description="Acidic residues" evidence="1">
    <location>
        <begin position="1523"/>
        <end position="1545"/>
    </location>
</feature>
<sequence>MADWLGELGWSGEPVQFVGGRPDQGSTAWFAAFARETGTWVYHTTGPVSSDGTRLILDSGEIVHWHAHRPTADSGDAPHATDQFGQLRPVGEPVSGSLPAGRYFSTNDADIELAMDLSEQSDREVVLLHVDPDGMVQVTRADGGHGRIGADELARYLVDQEQSRPIQLYLPGTATTEQTVRLADQLANRTGRDVYLPELGATANVWWGVLRVRPGQSWRHIPGSDVGPELVSDGLGRLLPPEQAPQVQRTAAGFGFFDDSTARRDFTFTPVSDGMLTMGFAVNAEGQPVMRNVAGDELPVDIDLVHSLMAERIVETERLQTLQLHMPGMTVYGEIFNRTVSALLKGPVTDIVVPVSDELRTGGGRRERFTVGARPVPIRPDDVNSAVLASLMDGAAVQIFERGNGSLLRLRSVLTATDGAVTWAKTGEEADLEQWDRAVVPASAMAVVTGLDSQIGTPTVSLADGTSVPVTAETMHTLWNAPVGATVILALPARKAEHETALQTWLSELADSSRHYLFTPGPGHQALVDADGRIRSVPTDKDVVPGPAWMRHLTTVPEGGAVFPPLDWDTDGVLREHRYAGVVQMPGAVFWPSPALAVEAAFRIYGPWTSARPAIRPDVFLIHLHERWDRVMEDPTETARWIRTVGWREGQPIQAAWPGLMSPVDSRQAAARSDFLDRLGHELGVPVYLSAEPTADVALADGNVRLLTEADVPPGDRRWSVVGPTEGRNLLATDHLGQLTTERIAASSAPNGLALYYQHPWQGVLDYSQTEFYDLALDLDPTGRPLAPVSEPTGQQGGSWTQLQPAEPGDLVNLLANAQAYGARRWNGEPLRLLVNTPANPNNTSPRNIIFARWVTELSEMLVPLRRERLAARAVPVHELVRDLPVEIYAPAPSTSWQHSEGLNDVTARWERIVAVDYLHPSGSAPPNTYTSVGDVLGYDSPALFPSASGLVSAGRVSRTQLYNESPSSTEFLFNNGPEGGRFSNPFTTQPHPGLFVLDIVVSIINGGLYVIDRSSRPRPVDVDQLETIIRTSWQPGTSIQIPTRFRLVNGGEITVNEGTVPIQTRQALREVARRLGTDAYVLAPGARPRYLYQTQSIVSVDILGQPMPWERLADDDGTGRFDTDPSGALVPLADVTPVGQEILGGLRDIHIPNGILLPPFNRSAPERVPDPAAAAAAERVAEARARLAAAAEARRRAKMARASAPETAETTDPGSTSETTGTADAANALAADQAIVATAADLPPVWVEAAGQQPEMPFLGARRDEFVIVADGARDRVYIPLSRPAPDQSAAADEPRRGWTDHAAELADLIRDGTDEQLRGAVATRLARLDDPPPPPLVVSETEQLRLISTGSTPETVDLRRRKWEEFNEHTVRRRGADMARYRTEIADLQEELARRVREGTGRPDRAPISPGQLAELMRRHGYDGRRPVRLIVNELEYNRNHPADRVPEFRSFAGRLADLIGQPVYAPTSVVDRRAANYPPSLYGADGEEPGTTEAEQNPGTWVRLTPGAHLSETAATWTDTDADTVVDLTDADPDDAGSDTEVEPTGSDTEPDPESSIEQILAPGSQAP</sequence>
<proteinExistence type="predicted"/>
<protein>
    <submittedName>
        <fullName evidence="2">Uncharacterized protein</fullName>
    </submittedName>
</protein>
<evidence type="ECO:0000313" key="2">
    <source>
        <dbReference type="EMBL" id="MBO4208983.1"/>
    </source>
</evidence>
<gene>
    <name evidence="2" type="ORF">GSF22_23700</name>
</gene>
<comment type="caution">
    <text evidence="2">The sequence shown here is derived from an EMBL/GenBank/DDBJ whole genome shotgun (WGS) entry which is preliminary data.</text>
</comment>
<evidence type="ECO:0000313" key="3">
    <source>
        <dbReference type="Proteomes" id="UP000823521"/>
    </source>
</evidence>
<accession>A0ABS3VX94</accession>
<dbReference type="Proteomes" id="UP000823521">
    <property type="component" value="Unassembled WGS sequence"/>
</dbReference>
<feature type="region of interest" description="Disordered" evidence="1">
    <location>
        <begin position="1198"/>
        <end position="1222"/>
    </location>
</feature>
<dbReference type="RefSeq" id="WP_208815960.1">
    <property type="nucleotide sequence ID" value="NZ_WVUH01000249.1"/>
</dbReference>
<feature type="compositionally biased region" description="Polar residues" evidence="1">
    <location>
        <begin position="1209"/>
        <end position="1222"/>
    </location>
</feature>